<feature type="domain" description="Aminoglycoside phosphotransferase" evidence="2">
    <location>
        <begin position="107"/>
        <end position="279"/>
    </location>
</feature>
<organism evidence="3 4">
    <name type="scientific">Fusarium xylarioides</name>
    <dbReference type="NCBI Taxonomy" id="221167"/>
    <lineage>
        <taxon>Eukaryota</taxon>
        <taxon>Fungi</taxon>
        <taxon>Dikarya</taxon>
        <taxon>Ascomycota</taxon>
        <taxon>Pezizomycotina</taxon>
        <taxon>Sordariomycetes</taxon>
        <taxon>Hypocreomycetidae</taxon>
        <taxon>Hypocreales</taxon>
        <taxon>Nectriaceae</taxon>
        <taxon>Fusarium</taxon>
        <taxon>Fusarium fujikuroi species complex</taxon>
    </lineage>
</organism>
<dbReference type="Pfam" id="PF01636">
    <property type="entry name" value="APH"/>
    <property type="match status" value="1"/>
</dbReference>
<dbReference type="PANTHER" id="PTHR21310">
    <property type="entry name" value="AMINOGLYCOSIDE PHOSPHOTRANSFERASE-RELATED-RELATED"/>
    <property type="match status" value="1"/>
</dbReference>
<dbReference type="InterPro" id="IPR011009">
    <property type="entry name" value="Kinase-like_dom_sf"/>
</dbReference>
<dbReference type="InterPro" id="IPR051678">
    <property type="entry name" value="AGP_Transferase"/>
</dbReference>
<feature type="compositionally biased region" description="Polar residues" evidence="1">
    <location>
        <begin position="1"/>
        <end position="18"/>
    </location>
</feature>
<reference evidence="3" key="2">
    <citation type="submission" date="2020-10" db="EMBL/GenBank/DDBJ databases">
        <authorList>
            <person name="Peck L.D."/>
            <person name="Nowell R.W."/>
            <person name="Flood J."/>
            <person name="Ryan M.J."/>
            <person name="Barraclough T.G."/>
        </authorList>
    </citation>
    <scope>NUCLEOTIDE SEQUENCE</scope>
    <source>
        <strain evidence="3">IMI 127659i</strain>
    </source>
</reference>
<proteinExistence type="predicted"/>
<evidence type="ECO:0000313" key="4">
    <source>
        <dbReference type="Proteomes" id="UP000750502"/>
    </source>
</evidence>
<dbReference type="AlphaFoldDB" id="A0A9P7I1H3"/>
<sequence>MGCSLSKNPGTESQNDNSPPKVPAPGDRPSFPQPYQDPRSIEDDNTFPLDEQDIALVSDEELLSAFLTAPRLHDYGDVIIPRISKHLVIKGGPGVAKSEAENMKFALETLGLPIPKVHRAFAAKIPEDPDLPETPLVEAHFIVMDYIKGSTIDKSWQSLDTTAKVTVTQQVAEVIEKMQSTVLNHMPVGPIGRSQDAKFQGPWFTDYGAGPFNTLKELEDWCNHKIDVGIMVKHLKPEIQRFEFKDIVLTHQDLALRNLVLDEDMKVWVIDWGCAGVYPKGFEQAALKVQAENNEYADMVLERLSDRQDVVVMDQFAKIAYGLSTGRAL</sequence>
<dbReference type="PANTHER" id="PTHR21310:SF39">
    <property type="entry name" value="AMINOGLYCOSIDE PHOSPHOTRANSFERASE DOMAIN-CONTAINING PROTEIN"/>
    <property type="match status" value="1"/>
</dbReference>
<keyword evidence="4" id="KW-1185">Reference proteome</keyword>
<comment type="caution">
    <text evidence="3">The sequence shown here is derived from an EMBL/GenBank/DDBJ whole genome shotgun (WGS) entry which is preliminary data.</text>
</comment>
<evidence type="ECO:0000313" key="3">
    <source>
        <dbReference type="EMBL" id="KAG5772031.1"/>
    </source>
</evidence>
<evidence type="ECO:0000259" key="2">
    <source>
        <dbReference type="Pfam" id="PF01636"/>
    </source>
</evidence>
<reference evidence="3" key="1">
    <citation type="journal article" date="2020" name="bioRxiv">
        <title>Historical genomics reveals the evolutionary mechanisms behind multiple outbreaks of the host-specific coffee wilt pathogen Fusarium xylarioides.</title>
        <authorList>
            <person name="Peck D."/>
            <person name="Nowell R.W."/>
            <person name="Flood J."/>
            <person name="Ryan M.J."/>
            <person name="Barraclough T.G."/>
        </authorList>
    </citation>
    <scope>NUCLEOTIDE SEQUENCE</scope>
    <source>
        <strain evidence="3">IMI 127659i</strain>
    </source>
</reference>
<dbReference type="Proteomes" id="UP000750502">
    <property type="component" value="Unassembled WGS sequence"/>
</dbReference>
<dbReference type="EMBL" id="JADFTT010000029">
    <property type="protein sequence ID" value="KAG5772031.1"/>
    <property type="molecule type" value="Genomic_DNA"/>
</dbReference>
<dbReference type="Gene3D" id="3.90.1200.10">
    <property type="match status" value="1"/>
</dbReference>
<evidence type="ECO:0000256" key="1">
    <source>
        <dbReference type="SAM" id="MobiDB-lite"/>
    </source>
</evidence>
<dbReference type="OrthoDB" id="4177236at2759"/>
<accession>A0A9P7I1H3</accession>
<feature type="region of interest" description="Disordered" evidence="1">
    <location>
        <begin position="1"/>
        <end position="46"/>
    </location>
</feature>
<dbReference type="SUPFAM" id="SSF56112">
    <property type="entry name" value="Protein kinase-like (PK-like)"/>
    <property type="match status" value="1"/>
</dbReference>
<protein>
    <recommendedName>
        <fullName evidence="2">Aminoglycoside phosphotransferase domain-containing protein</fullName>
    </recommendedName>
</protein>
<dbReference type="InterPro" id="IPR002575">
    <property type="entry name" value="Aminoglycoside_PTrfase"/>
</dbReference>
<name>A0A9P7I1H3_9HYPO</name>
<gene>
    <name evidence="3" type="ORF">H9Q72_001644</name>
</gene>